<keyword evidence="2" id="KW-0472">Membrane</keyword>
<evidence type="ECO:0000256" key="1">
    <source>
        <dbReference type="SAM" id="Coils"/>
    </source>
</evidence>
<evidence type="ECO:0000313" key="3">
    <source>
        <dbReference type="EMBL" id="KZD12512.1"/>
    </source>
</evidence>
<organism evidence="3 4">
    <name type="scientific">Oceanibaculum pacificum</name>
    <dbReference type="NCBI Taxonomy" id="580166"/>
    <lineage>
        <taxon>Bacteria</taxon>
        <taxon>Pseudomonadati</taxon>
        <taxon>Pseudomonadota</taxon>
        <taxon>Alphaproteobacteria</taxon>
        <taxon>Rhodospirillales</taxon>
        <taxon>Oceanibaculaceae</taxon>
        <taxon>Oceanibaculum</taxon>
    </lineage>
</organism>
<name>A0A154WG75_9PROT</name>
<dbReference type="STRING" id="580166.AUP43_16190"/>
<dbReference type="Proteomes" id="UP000076400">
    <property type="component" value="Unassembled WGS sequence"/>
</dbReference>
<proteinExistence type="predicted"/>
<feature type="coiled-coil region" evidence="1">
    <location>
        <begin position="42"/>
        <end position="90"/>
    </location>
</feature>
<sequence>MSYDLYDYDRRYRRRAWGRAFRILLFLAVLGGIGLFCYQLGIEDRRAQLDRLREEQVELRERAEVLAQELETAQEQARVQQRQIANWQKRFETEVPRQELRPLMALIEQRLKDGVTLDRLSFVVGQASSSRDCQAAETKRFLVRTPLTNSANSYVAFANNTLTVSAMGESALDASGRPEAWFDQSKPLTLTITKIGGEEKVATGVLPLTQSIVIGAVEHRFSLIAGQRGFVQVTADRCRYP</sequence>
<feature type="transmembrane region" description="Helical" evidence="2">
    <location>
        <begin position="20"/>
        <end position="41"/>
    </location>
</feature>
<dbReference type="OrthoDB" id="7339473at2"/>
<keyword evidence="2" id="KW-1133">Transmembrane helix</keyword>
<gene>
    <name evidence="3" type="ORF">AUP43_16190</name>
</gene>
<comment type="caution">
    <text evidence="3">The sequence shown here is derived from an EMBL/GenBank/DDBJ whole genome shotgun (WGS) entry which is preliminary data.</text>
</comment>
<dbReference type="RefSeq" id="WP_067552103.1">
    <property type="nucleotide sequence ID" value="NZ_LPXN01000020.1"/>
</dbReference>
<protein>
    <submittedName>
        <fullName evidence="3">Uncharacterized protein</fullName>
    </submittedName>
</protein>
<keyword evidence="4" id="KW-1185">Reference proteome</keyword>
<reference evidence="3 4" key="1">
    <citation type="submission" date="2015-12" db="EMBL/GenBank/DDBJ databases">
        <title>Genome sequence of Oceanibaculum pacificum MCCC 1A02656.</title>
        <authorList>
            <person name="Lu L."/>
            <person name="Lai Q."/>
            <person name="Shao Z."/>
            <person name="Qian P."/>
        </authorList>
    </citation>
    <scope>NUCLEOTIDE SEQUENCE [LARGE SCALE GENOMIC DNA]</scope>
    <source>
        <strain evidence="3 4">MCCC 1A02656</strain>
    </source>
</reference>
<evidence type="ECO:0000256" key="2">
    <source>
        <dbReference type="SAM" id="Phobius"/>
    </source>
</evidence>
<evidence type="ECO:0000313" key="4">
    <source>
        <dbReference type="Proteomes" id="UP000076400"/>
    </source>
</evidence>
<keyword evidence="1" id="KW-0175">Coiled coil</keyword>
<keyword evidence="2" id="KW-0812">Transmembrane</keyword>
<accession>A0A154WG75</accession>
<dbReference type="AlphaFoldDB" id="A0A154WG75"/>
<dbReference type="EMBL" id="LPXN01000020">
    <property type="protein sequence ID" value="KZD12512.1"/>
    <property type="molecule type" value="Genomic_DNA"/>
</dbReference>